<dbReference type="PRINTS" id="PR00455">
    <property type="entry name" value="HTHTETR"/>
</dbReference>
<proteinExistence type="predicted"/>
<dbReference type="PANTHER" id="PTHR30055:SF174">
    <property type="entry name" value="TRANSCRIPTIONAL REGULATORY PROTEIN (PROBABLY TETR-FAMILY)-RELATED"/>
    <property type="match status" value="1"/>
</dbReference>
<dbReference type="PANTHER" id="PTHR30055">
    <property type="entry name" value="HTH-TYPE TRANSCRIPTIONAL REGULATOR RUTR"/>
    <property type="match status" value="1"/>
</dbReference>
<name>A0A1G7DNG1_9NOCA</name>
<evidence type="ECO:0000256" key="1">
    <source>
        <dbReference type="ARBA" id="ARBA00023125"/>
    </source>
</evidence>
<dbReference type="GO" id="GO:0000976">
    <property type="term" value="F:transcription cis-regulatory region binding"/>
    <property type="evidence" value="ECO:0007669"/>
    <property type="project" value="TreeGrafter"/>
</dbReference>
<reference evidence="4 5" key="1">
    <citation type="submission" date="2016-10" db="EMBL/GenBank/DDBJ databases">
        <authorList>
            <person name="de Groot N.N."/>
        </authorList>
    </citation>
    <scope>NUCLEOTIDE SEQUENCE [LARGE SCALE GENOMIC DNA]</scope>
    <source>
        <strain evidence="4 5">JCM 11308</strain>
    </source>
</reference>
<evidence type="ECO:0000313" key="4">
    <source>
        <dbReference type="EMBL" id="SDE53032.1"/>
    </source>
</evidence>
<dbReference type="Proteomes" id="UP000199417">
    <property type="component" value="Unassembled WGS sequence"/>
</dbReference>
<dbReference type="EMBL" id="FNAB01000020">
    <property type="protein sequence ID" value="SDE53032.1"/>
    <property type="molecule type" value="Genomic_DNA"/>
</dbReference>
<keyword evidence="5" id="KW-1185">Reference proteome</keyword>
<feature type="domain" description="HTH tetR-type" evidence="3">
    <location>
        <begin position="17"/>
        <end position="77"/>
    </location>
</feature>
<dbReference type="Pfam" id="PF00440">
    <property type="entry name" value="TetR_N"/>
    <property type="match status" value="1"/>
</dbReference>
<dbReference type="SUPFAM" id="SSF46689">
    <property type="entry name" value="Homeodomain-like"/>
    <property type="match status" value="1"/>
</dbReference>
<organism evidence="4 5">
    <name type="scientific">Rhodococcus tukisamuensis</name>
    <dbReference type="NCBI Taxonomy" id="168276"/>
    <lineage>
        <taxon>Bacteria</taxon>
        <taxon>Bacillati</taxon>
        <taxon>Actinomycetota</taxon>
        <taxon>Actinomycetes</taxon>
        <taxon>Mycobacteriales</taxon>
        <taxon>Nocardiaceae</taxon>
        <taxon>Rhodococcus</taxon>
    </lineage>
</organism>
<dbReference type="InterPro" id="IPR009057">
    <property type="entry name" value="Homeodomain-like_sf"/>
</dbReference>
<gene>
    <name evidence="4" type="ORF">SAMN05444580_12020</name>
</gene>
<dbReference type="AlphaFoldDB" id="A0A1G7DNG1"/>
<evidence type="ECO:0000259" key="3">
    <source>
        <dbReference type="PROSITE" id="PS50977"/>
    </source>
</evidence>
<dbReference type="InterPro" id="IPR001647">
    <property type="entry name" value="HTH_TetR"/>
</dbReference>
<evidence type="ECO:0000256" key="2">
    <source>
        <dbReference type="PROSITE-ProRule" id="PRU00335"/>
    </source>
</evidence>
<dbReference type="InterPro" id="IPR050109">
    <property type="entry name" value="HTH-type_TetR-like_transc_reg"/>
</dbReference>
<keyword evidence="1 2" id="KW-0238">DNA-binding</keyword>
<dbReference type="GO" id="GO:0003700">
    <property type="term" value="F:DNA-binding transcription factor activity"/>
    <property type="evidence" value="ECO:0007669"/>
    <property type="project" value="TreeGrafter"/>
</dbReference>
<dbReference type="RefSeq" id="WP_245709540.1">
    <property type="nucleotide sequence ID" value="NZ_FNAB01000020.1"/>
</dbReference>
<dbReference type="PROSITE" id="PS50977">
    <property type="entry name" value="HTH_TETR_2"/>
    <property type="match status" value="1"/>
</dbReference>
<sequence length="85" mass="9565">MPETHSAPATARRLDPAARRAQIIECAAKIFEERPYSDVSTTEIAAAAEVGRPLVNHYFGNKRELYLEVVRRFVFVPAIAIERIP</sequence>
<feature type="DNA-binding region" description="H-T-H motif" evidence="2">
    <location>
        <begin position="40"/>
        <end position="59"/>
    </location>
</feature>
<protein>
    <submittedName>
        <fullName evidence="4">Regulatory protein, tetR family</fullName>
    </submittedName>
</protein>
<accession>A0A1G7DNG1</accession>
<evidence type="ECO:0000313" key="5">
    <source>
        <dbReference type="Proteomes" id="UP000199417"/>
    </source>
</evidence>
<dbReference type="Gene3D" id="1.10.357.10">
    <property type="entry name" value="Tetracycline Repressor, domain 2"/>
    <property type="match status" value="1"/>
</dbReference>